<protein>
    <submittedName>
        <fullName evidence="2">Uncharacterized protein</fullName>
    </submittedName>
</protein>
<feature type="non-terminal residue" evidence="2">
    <location>
        <position position="1"/>
    </location>
</feature>
<feature type="region of interest" description="Disordered" evidence="1">
    <location>
        <begin position="1"/>
        <end position="75"/>
    </location>
</feature>
<dbReference type="Proteomes" id="UP000681720">
    <property type="component" value="Unassembled WGS sequence"/>
</dbReference>
<proteinExistence type="predicted"/>
<comment type="caution">
    <text evidence="2">The sequence shown here is derived from an EMBL/GenBank/DDBJ whole genome shotgun (WGS) entry which is preliminary data.</text>
</comment>
<feature type="compositionally biased region" description="Polar residues" evidence="1">
    <location>
        <begin position="1"/>
        <end position="67"/>
    </location>
</feature>
<dbReference type="AlphaFoldDB" id="A0A8S3B5A8"/>
<dbReference type="EMBL" id="CAJOBJ010142968">
    <property type="protein sequence ID" value="CAF4771298.1"/>
    <property type="molecule type" value="Genomic_DNA"/>
</dbReference>
<accession>A0A8S3B5A8</accession>
<evidence type="ECO:0000313" key="3">
    <source>
        <dbReference type="Proteomes" id="UP000681720"/>
    </source>
</evidence>
<evidence type="ECO:0000256" key="1">
    <source>
        <dbReference type="SAM" id="MobiDB-lite"/>
    </source>
</evidence>
<organism evidence="2 3">
    <name type="scientific">Rotaria magnacalcarata</name>
    <dbReference type="NCBI Taxonomy" id="392030"/>
    <lineage>
        <taxon>Eukaryota</taxon>
        <taxon>Metazoa</taxon>
        <taxon>Spiralia</taxon>
        <taxon>Gnathifera</taxon>
        <taxon>Rotifera</taxon>
        <taxon>Eurotatoria</taxon>
        <taxon>Bdelloidea</taxon>
        <taxon>Philodinida</taxon>
        <taxon>Philodinidae</taxon>
        <taxon>Rotaria</taxon>
    </lineage>
</organism>
<gene>
    <name evidence="2" type="ORF">GIL414_LOCUS45956</name>
</gene>
<name>A0A8S3B5A8_9BILA</name>
<reference evidence="2" key="1">
    <citation type="submission" date="2021-02" db="EMBL/GenBank/DDBJ databases">
        <authorList>
            <person name="Nowell W R."/>
        </authorList>
    </citation>
    <scope>NUCLEOTIDE SEQUENCE</scope>
</reference>
<sequence>MFFKLSNANSSRNTDLQLPNEGNSSRRNSYGSDSESRLPSGSATPKSPTARSPTLSNSPGGSGQNSDAENDTRIP</sequence>
<evidence type="ECO:0000313" key="2">
    <source>
        <dbReference type="EMBL" id="CAF4771298.1"/>
    </source>
</evidence>